<keyword evidence="13" id="KW-1185">Reference proteome</keyword>
<comment type="cofactor">
    <cofactor evidence="2">
        <name>[4Fe-4S] cluster</name>
        <dbReference type="ChEBI" id="CHEBI:49883"/>
    </cofactor>
</comment>
<evidence type="ECO:0000313" key="13">
    <source>
        <dbReference type="Proteomes" id="UP000029500"/>
    </source>
</evidence>
<reference evidence="12 13" key="1">
    <citation type="submission" date="2014-08" db="EMBL/GenBank/DDBJ databases">
        <title>Comparative genomics of the Paenibacillus odorifer group.</title>
        <authorList>
            <person name="den Bakker H.C."/>
            <person name="Tsai Y.-C."/>
            <person name="Martin N."/>
            <person name="Korlach J."/>
            <person name="Wiedmann M."/>
        </authorList>
    </citation>
    <scope>NUCLEOTIDE SEQUENCE [LARGE SCALE GENOMIC DNA]</scope>
    <source>
        <strain evidence="12 13">DSM 15220</strain>
    </source>
</reference>
<evidence type="ECO:0000259" key="11">
    <source>
        <dbReference type="Pfam" id="PF07992"/>
    </source>
</evidence>
<evidence type="ECO:0000259" key="10">
    <source>
        <dbReference type="Pfam" id="PF00724"/>
    </source>
</evidence>
<dbReference type="Gene3D" id="3.20.20.70">
    <property type="entry name" value="Aldolase class I"/>
    <property type="match status" value="1"/>
</dbReference>
<gene>
    <name evidence="12" type="ORF">PGRAT_04960</name>
</gene>
<dbReference type="PANTHER" id="PTHR42917:SF2">
    <property type="entry name" value="2,4-DIENOYL-COA REDUCTASE [(2E)-ENOYL-COA-PRODUCING]"/>
    <property type="match status" value="1"/>
</dbReference>
<dbReference type="GO" id="GO:0010181">
    <property type="term" value="F:FMN binding"/>
    <property type="evidence" value="ECO:0007669"/>
    <property type="project" value="InterPro"/>
</dbReference>
<protein>
    <submittedName>
        <fullName evidence="12">NADH:flavin oxidoreductase</fullName>
    </submittedName>
</protein>
<organism evidence="12 13">
    <name type="scientific">Paenibacillus graminis</name>
    <dbReference type="NCBI Taxonomy" id="189425"/>
    <lineage>
        <taxon>Bacteria</taxon>
        <taxon>Bacillati</taxon>
        <taxon>Bacillota</taxon>
        <taxon>Bacilli</taxon>
        <taxon>Bacillales</taxon>
        <taxon>Paenibacillaceae</taxon>
        <taxon>Paenibacillus</taxon>
    </lineage>
</organism>
<dbReference type="PRINTS" id="PR00368">
    <property type="entry name" value="FADPNR"/>
</dbReference>
<evidence type="ECO:0000256" key="4">
    <source>
        <dbReference type="ARBA" id="ARBA00022630"/>
    </source>
</evidence>
<dbReference type="PRINTS" id="PR00469">
    <property type="entry name" value="PNDRDTASEII"/>
</dbReference>
<dbReference type="AlphaFoldDB" id="A0A089M6C8"/>
<dbReference type="InterPro" id="IPR051793">
    <property type="entry name" value="NADH:flavin_oxidoreductase"/>
</dbReference>
<accession>A0A089M6C8</accession>
<dbReference type="KEGG" id="pgm:PGRAT_04960"/>
<dbReference type="RefSeq" id="WP_025703910.1">
    <property type="nucleotide sequence ID" value="NZ_CP009287.1"/>
</dbReference>
<dbReference type="InterPro" id="IPR036188">
    <property type="entry name" value="FAD/NAD-bd_sf"/>
</dbReference>
<evidence type="ECO:0000313" key="12">
    <source>
        <dbReference type="EMBL" id="AIQ67058.1"/>
    </source>
</evidence>
<keyword evidence="9" id="KW-0411">Iron-sulfur</keyword>
<keyword evidence="4" id="KW-0285">Flavoprotein</keyword>
<dbReference type="InterPro" id="IPR013785">
    <property type="entry name" value="Aldolase_TIM"/>
</dbReference>
<dbReference type="eggNOG" id="COG1902">
    <property type="taxonomic scope" value="Bacteria"/>
</dbReference>
<feature type="domain" description="NADH:flavin oxidoreductase/NADH oxidase N-terminal" evidence="10">
    <location>
        <begin position="11"/>
        <end position="336"/>
    </location>
</feature>
<evidence type="ECO:0000256" key="9">
    <source>
        <dbReference type="ARBA" id="ARBA00023014"/>
    </source>
</evidence>
<dbReference type="Proteomes" id="UP000029500">
    <property type="component" value="Chromosome"/>
</dbReference>
<name>A0A089M6C8_9BACL</name>
<feature type="domain" description="FAD/NAD(P)-binding" evidence="11">
    <location>
        <begin position="384"/>
        <end position="616"/>
    </location>
</feature>
<sequence>MKYEKLMAAGKIGRLELKNRIVMPAMGTSLAAASGEASDEMIAFYEERAAGGCGLIITEITRVDNETGVGTPNQLNASDLLFVPRLEKLARAVHRHDSKIFLQLQHPGRQNHGRLIGGRQIVAPSAVMSSAIGEMPRELSAQEVEELVRKFVFAAHIAKTAGIDGVEIHGAHGYLVGQFLSPLTNLRTDKYGGSLEGRMLFLTEIVLGIKQACGAGFPVSVRIDGDEFVPGGITLDEALETAKHLESLGVDCINVSSGTYESSNTIIEPISYPQGWKKHLAAAMKQAVRIPVIACDVIRKPEFAESLLQEGNTDFVAVGRAQLADPEWGNKAAAGKESGIRTCISCLYCIQEVMECKVIKCAVNARAGRELEFAEPAKDGGSRAVAVIGGGPAGMEAARILAQREFKPVLFEARDVLGGSVELGSRPPLKEKLNWFIDNMQHQLEQLEVDIRLSTKPTLDQLKELEPYAVVVATGAQPVIPAIPGVNKAAVCTVVDVLGGNAVISSQRAVVIGSGMTGLETAEYLVDRGNRVTIVEMQPRIGPDAYLPNLIDIVTRLKKSGVELLASTKLVEVKDGSVVLENTSTGEVTEREADAVVLSIGVTPESSFTEELKQALPNVKVIGDAGKPGRIGQAIQTGFETAYMLR</sequence>
<evidence type="ECO:0000256" key="7">
    <source>
        <dbReference type="ARBA" id="ARBA00023002"/>
    </source>
</evidence>
<keyword evidence="7" id="KW-0560">Oxidoreductase</keyword>
<keyword evidence="6" id="KW-0479">Metal-binding</keyword>
<evidence type="ECO:0000256" key="1">
    <source>
        <dbReference type="ARBA" id="ARBA00001917"/>
    </source>
</evidence>
<dbReference type="OrthoDB" id="9772736at2"/>
<dbReference type="Gene3D" id="3.40.50.720">
    <property type="entry name" value="NAD(P)-binding Rossmann-like Domain"/>
    <property type="match status" value="1"/>
</dbReference>
<comment type="similarity">
    <text evidence="3">In the N-terminal section; belongs to the NADH:flavin oxidoreductase/NADH oxidase family.</text>
</comment>
<proteinExistence type="inferred from homology"/>
<dbReference type="EMBL" id="CP009287">
    <property type="protein sequence ID" value="AIQ67058.1"/>
    <property type="molecule type" value="Genomic_DNA"/>
</dbReference>
<evidence type="ECO:0000256" key="8">
    <source>
        <dbReference type="ARBA" id="ARBA00023004"/>
    </source>
</evidence>
<dbReference type="SUPFAM" id="SSF51905">
    <property type="entry name" value="FAD/NAD(P)-binding domain"/>
    <property type="match status" value="1"/>
</dbReference>
<dbReference type="Pfam" id="PF00724">
    <property type="entry name" value="Oxidored_FMN"/>
    <property type="match status" value="1"/>
</dbReference>
<dbReference type="InterPro" id="IPR001155">
    <property type="entry name" value="OxRdtase_FMN_N"/>
</dbReference>
<keyword evidence="8" id="KW-0408">Iron</keyword>
<dbReference type="HOGENOM" id="CLU_012153_1_1_9"/>
<dbReference type="Pfam" id="PF07992">
    <property type="entry name" value="Pyr_redox_2"/>
    <property type="match status" value="1"/>
</dbReference>
<dbReference type="CDD" id="cd02803">
    <property type="entry name" value="OYE_like_FMN_family"/>
    <property type="match status" value="1"/>
</dbReference>
<dbReference type="GO" id="GO:0051536">
    <property type="term" value="F:iron-sulfur cluster binding"/>
    <property type="evidence" value="ECO:0007669"/>
    <property type="project" value="UniProtKB-KW"/>
</dbReference>
<keyword evidence="5" id="KW-0288">FMN</keyword>
<dbReference type="GO" id="GO:0016491">
    <property type="term" value="F:oxidoreductase activity"/>
    <property type="evidence" value="ECO:0007669"/>
    <property type="project" value="UniProtKB-KW"/>
</dbReference>
<dbReference type="SUPFAM" id="SSF51395">
    <property type="entry name" value="FMN-linked oxidoreductases"/>
    <property type="match status" value="1"/>
</dbReference>
<dbReference type="eggNOG" id="COG0446">
    <property type="taxonomic scope" value="Bacteria"/>
</dbReference>
<dbReference type="GO" id="GO:0046872">
    <property type="term" value="F:metal ion binding"/>
    <property type="evidence" value="ECO:0007669"/>
    <property type="project" value="UniProtKB-KW"/>
</dbReference>
<dbReference type="STRING" id="189425.PGRAT_04960"/>
<evidence type="ECO:0000256" key="2">
    <source>
        <dbReference type="ARBA" id="ARBA00001966"/>
    </source>
</evidence>
<dbReference type="InterPro" id="IPR023753">
    <property type="entry name" value="FAD/NAD-binding_dom"/>
</dbReference>
<evidence type="ECO:0000256" key="3">
    <source>
        <dbReference type="ARBA" id="ARBA00011048"/>
    </source>
</evidence>
<evidence type="ECO:0000256" key="6">
    <source>
        <dbReference type="ARBA" id="ARBA00022723"/>
    </source>
</evidence>
<evidence type="ECO:0000256" key="5">
    <source>
        <dbReference type="ARBA" id="ARBA00022643"/>
    </source>
</evidence>
<comment type="cofactor">
    <cofactor evidence="1">
        <name>FMN</name>
        <dbReference type="ChEBI" id="CHEBI:58210"/>
    </cofactor>
</comment>
<dbReference type="Gene3D" id="3.50.50.60">
    <property type="entry name" value="FAD/NAD(P)-binding domain"/>
    <property type="match status" value="1"/>
</dbReference>
<dbReference type="PANTHER" id="PTHR42917">
    <property type="entry name" value="2,4-DIENOYL-COA REDUCTASE"/>
    <property type="match status" value="1"/>
</dbReference>